<comment type="caution">
    <text evidence="4">The sequence shown here is derived from an EMBL/GenBank/DDBJ whole genome shotgun (WGS) entry which is preliminary data.</text>
</comment>
<gene>
    <name evidence="4" type="ORF">STCU_11025</name>
</gene>
<dbReference type="EMBL" id="ATMH01010914">
    <property type="protein sequence ID" value="EPY16733.1"/>
    <property type="molecule type" value="Genomic_DNA"/>
</dbReference>
<organism evidence="4 5">
    <name type="scientific">Strigomonas culicis</name>
    <dbReference type="NCBI Taxonomy" id="28005"/>
    <lineage>
        <taxon>Eukaryota</taxon>
        <taxon>Discoba</taxon>
        <taxon>Euglenozoa</taxon>
        <taxon>Kinetoplastea</taxon>
        <taxon>Metakinetoplastina</taxon>
        <taxon>Trypanosomatida</taxon>
        <taxon>Trypanosomatidae</taxon>
        <taxon>Strigomonadinae</taxon>
        <taxon>Strigomonas</taxon>
    </lineage>
</organism>
<evidence type="ECO:0000313" key="4">
    <source>
        <dbReference type="EMBL" id="EPY16733.1"/>
    </source>
</evidence>
<proteinExistence type="predicted"/>
<evidence type="ECO:0000256" key="2">
    <source>
        <dbReference type="SAM" id="Phobius"/>
    </source>
</evidence>
<dbReference type="Pfam" id="PF04438">
    <property type="entry name" value="zf-HIT"/>
    <property type="match status" value="1"/>
</dbReference>
<feature type="domain" description="HIT-type" evidence="3">
    <location>
        <begin position="72"/>
        <end position="105"/>
    </location>
</feature>
<feature type="transmembrane region" description="Helical" evidence="2">
    <location>
        <begin position="36"/>
        <end position="56"/>
    </location>
</feature>
<evidence type="ECO:0000256" key="1">
    <source>
        <dbReference type="PROSITE-ProRule" id="PRU00453"/>
    </source>
</evidence>
<evidence type="ECO:0000259" key="3">
    <source>
        <dbReference type="PROSITE" id="PS51083"/>
    </source>
</evidence>
<dbReference type="PROSITE" id="PS51083">
    <property type="entry name" value="ZF_HIT"/>
    <property type="match status" value="1"/>
</dbReference>
<dbReference type="GO" id="GO:0008270">
    <property type="term" value="F:zinc ion binding"/>
    <property type="evidence" value="ECO:0007669"/>
    <property type="project" value="UniProtKB-UniRule"/>
</dbReference>
<dbReference type="AlphaFoldDB" id="S9TK58"/>
<keyword evidence="2" id="KW-0472">Membrane</keyword>
<keyword evidence="1" id="KW-0862">Zinc</keyword>
<name>S9TK58_9TRYP</name>
<dbReference type="Proteomes" id="UP000015354">
    <property type="component" value="Unassembled WGS sequence"/>
</dbReference>
<keyword evidence="2" id="KW-1133">Transmembrane helix</keyword>
<accession>S9TK58</accession>
<dbReference type="SUPFAM" id="SSF144232">
    <property type="entry name" value="HIT/MYND zinc finger-like"/>
    <property type="match status" value="1"/>
</dbReference>
<keyword evidence="5" id="KW-1185">Reference proteome</keyword>
<keyword evidence="2" id="KW-0812">Transmembrane</keyword>
<dbReference type="OrthoDB" id="18412at2759"/>
<dbReference type="CDD" id="cd23024">
    <property type="entry name" value="zf-HIT_ZNHIT2-3"/>
    <property type="match status" value="1"/>
</dbReference>
<feature type="transmembrane region" description="Helical" evidence="2">
    <location>
        <begin position="12"/>
        <end position="30"/>
    </location>
</feature>
<protein>
    <submittedName>
        <fullName evidence="4">Zinc finger family protein</fullName>
    </submittedName>
</protein>
<sequence>MNNIIIIITETATTSSIYLPFVIALLHFLLHPTIHIHAYTAVTLNHTFFFSLIIHFHNHKKKKEEEESLMKCIICEKDNSKYRCRLCTAAYCSAACFKRHRGDGADAPTASTATAAPLATSGREEFTTRTCAHQQALHAAATAAQQQRQREAEEQDPFSDASYELLRRRRLLRRVEQAAERPAAAPPAIEEENTEDVLYMLSDDHLAALAHDGDVRRQLRAHELQGTCRRICRCRSKLEALETAMHNNADFRQFCEAVLHVVAAVPRRRRPRE</sequence>
<dbReference type="Gene3D" id="3.30.60.190">
    <property type="match status" value="1"/>
</dbReference>
<keyword evidence="1" id="KW-0863">Zinc-finger</keyword>
<keyword evidence="1" id="KW-0479">Metal-binding</keyword>
<evidence type="ECO:0000313" key="5">
    <source>
        <dbReference type="Proteomes" id="UP000015354"/>
    </source>
</evidence>
<dbReference type="InterPro" id="IPR007529">
    <property type="entry name" value="Znf_HIT"/>
</dbReference>
<reference evidence="4 5" key="1">
    <citation type="journal article" date="2013" name="PLoS ONE">
        <title>Predicting the Proteins of Angomonas deanei, Strigomonas culicis and Their Respective Endosymbionts Reveals New Aspects of the Trypanosomatidae Family.</title>
        <authorList>
            <person name="Motta M.C."/>
            <person name="Martins A.C."/>
            <person name="de Souza S.S."/>
            <person name="Catta-Preta C.M."/>
            <person name="Silva R."/>
            <person name="Klein C.C."/>
            <person name="de Almeida L.G."/>
            <person name="de Lima Cunha O."/>
            <person name="Ciapina L.P."/>
            <person name="Brocchi M."/>
            <person name="Colabardini A.C."/>
            <person name="de Araujo Lima B."/>
            <person name="Machado C.R."/>
            <person name="de Almeida Soares C.M."/>
            <person name="Probst C.M."/>
            <person name="de Menezes C.B."/>
            <person name="Thompson C.E."/>
            <person name="Bartholomeu D.C."/>
            <person name="Gradia D.F."/>
            <person name="Pavoni D.P."/>
            <person name="Grisard E.C."/>
            <person name="Fantinatti-Garboggini F."/>
            <person name="Marchini F.K."/>
            <person name="Rodrigues-Luiz G.F."/>
            <person name="Wagner G."/>
            <person name="Goldman G.H."/>
            <person name="Fietto J.L."/>
            <person name="Elias M.C."/>
            <person name="Goldman M.H."/>
            <person name="Sagot M.F."/>
            <person name="Pereira M."/>
            <person name="Stoco P.H."/>
            <person name="de Mendonca-Neto R.P."/>
            <person name="Teixeira S.M."/>
            <person name="Maciel T.E."/>
            <person name="de Oliveira Mendes T.A."/>
            <person name="Urmenyi T.P."/>
            <person name="de Souza W."/>
            <person name="Schenkman S."/>
            <person name="de Vasconcelos A.T."/>
        </authorList>
    </citation>
    <scope>NUCLEOTIDE SEQUENCE [LARGE SCALE GENOMIC DNA]</scope>
</reference>